<dbReference type="Proteomes" id="UP000221165">
    <property type="component" value="Unassembled WGS sequence"/>
</dbReference>
<dbReference type="EMBL" id="MIGC01004577">
    <property type="protein sequence ID" value="PHJ17914.1"/>
    <property type="molecule type" value="Genomic_DNA"/>
</dbReference>
<dbReference type="AlphaFoldDB" id="A0A2C6KN64"/>
<gene>
    <name evidence="2" type="ORF">CSUI_008261</name>
</gene>
<dbReference type="VEuPathDB" id="ToxoDB:CSUI_008261"/>
<comment type="caution">
    <text evidence="2">The sequence shown here is derived from an EMBL/GenBank/DDBJ whole genome shotgun (WGS) entry which is preliminary data.</text>
</comment>
<evidence type="ECO:0000256" key="1">
    <source>
        <dbReference type="SAM" id="MobiDB-lite"/>
    </source>
</evidence>
<dbReference type="GeneID" id="94431606"/>
<reference evidence="2 3" key="1">
    <citation type="journal article" date="2017" name="Int. J. Parasitol.">
        <title>The genome of the protozoan parasite Cystoisospora suis and a reverse vaccinology approach to identify vaccine candidates.</title>
        <authorList>
            <person name="Palmieri N."/>
            <person name="Shrestha A."/>
            <person name="Ruttkowski B."/>
            <person name="Beck T."/>
            <person name="Vogl C."/>
            <person name="Tomley F."/>
            <person name="Blake D.P."/>
            <person name="Joachim A."/>
        </authorList>
    </citation>
    <scope>NUCLEOTIDE SEQUENCE [LARGE SCALE GENOMIC DNA]</scope>
    <source>
        <strain evidence="2 3">Wien I</strain>
    </source>
</reference>
<dbReference type="RefSeq" id="XP_067919628.1">
    <property type="nucleotide sequence ID" value="XM_068068395.1"/>
</dbReference>
<evidence type="ECO:0000313" key="3">
    <source>
        <dbReference type="Proteomes" id="UP000221165"/>
    </source>
</evidence>
<name>A0A2C6KN64_9APIC</name>
<organism evidence="2 3">
    <name type="scientific">Cystoisospora suis</name>
    <dbReference type="NCBI Taxonomy" id="483139"/>
    <lineage>
        <taxon>Eukaryota</taxon>
        <taxon>Sar</taxon>
        <taxon>Alveolata</taxon>
        <taxon>Apicomplexa</taxon>
        <taxon>Conoidasida</taxon>
        <taxon>Coccidia</taxon>
        <taxon>Eucoccidiorida</taxon>
        <taxon>Eimeriorina</taxon>
        <taxon>Sarcocystidae</taxon>
        <taxon>Cystoisospora</taxon>
    </lineage>
</organism>
<feature type="compositionally biased region" description="Polar residues" evidence="1">
    <location>
        <begin position="1"/>
        <end position="17"/>
    </location>
</feature>
<keyword evidence="3" id="KW-1185">Reference proteome</keyword>
<sequence length="64" mass="6590">MNGAQNAVSSEGSSTTVRPLPRQVMSIPVPMSAAPPVRVQPSYQTTIVRQAVGAAPGGADLYSH</sequence>
<feature type="region of interest" description="Disordered" evidence="1">
    <location>
        <begin position="1"/>
        <end position="22"/>
    </location>
</feature>
<accession>A0A2C6KN64</accession>
<proteinExistence type="predicted"/>
<evidence type="ECO:0000313" key="2">
    <source>
        <dbReference type="EMBL" id="PHJ17914.1"/>
    </source>
</evidence>
<protein>
    <submittedName>
        <fullName evidence="2">Uncharacterized protein</fullName>
    </submittedName>
</protein>